<dbReference type="Proteomes" id="UP001066276">
    <property type="component" value="Chromosome 7"/>
</dbReference>
<feature type="region of interest" description="Disordered" evidence="1">
    <location>
        <begin position="1"/>
        <end position="32"/>
    </location>
</feature>
<name>A0AAV7P627_PLEWA</name>
<evidence type="ECO:0000313" key="2">
    <source>
        <dbReference type="EMBL" id="KAJ1122717.1"/>
    </source>
</evidence>
<feature type="compositionally biased region" description="Low complexity" evidence="1">
    <location>
        <begin position="14"/>
        <end position="24"/>
    </location>
</feature>
<reference evidence="2" key="1">
    <citation type="journal article" date="2022" name="bioRxiv">
        <title>Sequencing and chromosome-scale assembly of the giantPleurodeles waltlgenome.</title>
        <authorList>
            <person name="Brown T."/>
            <person name="Elewa A."/>
            <person name="Iarovenko S."/>
            <person name="Subramanian E."/>
            <person name="Araus A.J."/>
            <person name="Petzold A."/>
            <person name="Susuki M."/>
            <person name="Suzuki K.-i.T."/>
            <person name="Hayashi T."/>
            <person name="Toyoda A."/>
            <person name="Oliveira C."/>
            <person name="Osipova E."/>
            <person name="Leigh N.D."/>
            <person name="Simon A."/>
            <person name="Yun M.H."/>
        </authorList>
    </citation>
    <scope>NUCLEOTIDE SEQUENCE</scope>
    <source>
        <strain evidence="2">20211129_DDA</strain>
        <tissue evidence="2">Liver</tissue>
    </source>
</reference>
<dbReference type="EMBL" id="JANPWB010000011">
    <property type="protein sequence ID" value="KAJ1122717.1"/>
    <property type="molecule type" value="Genomic_DNA"/>
</dbReference>
<evidence type="ECO:0000313" key="3">
    <source>
        <dbReference type="Proteomes" id="UP001066276"/>
    </source>
</evidence>
<accession>A0AAV7P627</accession>
<organism evidence="2 3">
    <name type="scientific">Pleurodeles waltl</name>
    <name type="common">Iberian ribbed newt</name>
    <dbReference type="NCBI Taxonomy" id="8319"/>
    <lineage>
        <taxon>Eukaryota</taxon>
        <taxon>Metazoa</taxon>
        <taxon>Chordata</taxon>
        <taxon>Craniata</taxon>
        <taxon>Vertebrata</taxon>
        <taxon>Euteleostomi</taxon>
        <taxon>Amphibia</taxon>
        <taxon>Batrachia</taxon>
        <taxon>Caudata</taxon>
        <taxon>Salamandroidea</taxon>
        <taxon>Salamandridae</taxon>
        <taxon>Pleurodelinae</taxon>
        <taxon>Pleurodeles</taxon>
    </lineage>
</organism>
<feature type="compositionally biased region" description="Basic and acidic residues" evidence="1">
    <location>
        <begin position="1"/>
        <end position="13"/>
    </location>
</feature>
<comment type="caution">
    <text evidence="2">The sequence shown here is derived from an EMBL/GenBank/DDBJ whole genome shotgun (WGS) entry which is preliminary data.</text>
</comment>
<protein>
    <submittedName>
        <fullName evidence="2">Uncharacterized protein</fullName>
    </submittedName>
</protein>
<keyword evidence="3" id="KW-1185">Reference proteome</keyword>
<evidence type="ECO:0000256" key="1">
    <source>
        <dbReference type="SAM" id="MobiDB-lite"/>
    </source>
</evidence>
<sequence length="73" mass="7520">MDAGTREGQREASLRAGAAGSSRSVSRDPTELVASRARASALGRAEGAVRCGGAELGRRRLGLQPSPGWIVCL</sequence>
<proteinExistence type="predicted"/>
<gene>
    <name evidence="2" type="ORF">NDU88_001202</name>
</gene>
<dbReference type="AlphaFoldDB" id="A0AAV7P627"/>